<comment type="caution">
    <text evidence="4">The sequence shown here is derived from an EMBL/GenBank/DDBJ whole genome shotgun (WGS) entry which is preliminary data.</text>
</comment>
<keyword evidence="5" id="KW-1185">Reference proteome</keyword>
<keyword evidence="2" id="KW-0028">Amino-acid biosynthesis</keyword>
<dbReference type="Pfam" id="PF08501">
    <property type="entry name" value="Shikimate_dh_N"/>
    <property type="match status" value="1"/>
</dbReference>
<dbReference type="InterPro" id="IPR013708">
    <property type="entry name" value="Shikimate_DH-bd_N"/>
</dbReference>
<dbReference type="SUPFAM" id="SSF53223">
    <property type="entry name" value="Aminoacid dehydrogenase-like, N-terminal domain"/>
    <property type="match status" value="1"/>
</dbReference>
<evidence type="ECO:0000313" key="4">
    <source>
        <dbReference type="EMBL" id="GAA2455116.1"/>
    </source>
</evidence>
<reference evidence="4 5" key="1">
    <citation type="journal article" date="2019" name="Int. J. Syst. Evol. Microbiol.">
        <title>The Global Catalogue of Microorganisms (GCM) 10K type strain sequencing project: providing services to taxonomists for standard genome sequencing and annotation.</title>
        <authorList>
            <consortium name="The Broad Institute Genomics Platform"/>
            <consortium name="The Broad Institute Genome Sequencing Center for Infectious Disease"/>
            <person name="Wu L."/>
            <person name="Ma J."/>
        </authorList>
    </citation>
    <scope>NUCLEOTIDE SEQUENCE [LARGE SCALE GENOMIC DNA]</scope>
    <source>
        <strain evidence="4 5">JCM 3325</strain>
    </source>
</reference>
<organism evidence="4 5">
    <name type="scientific">Actinomadura vinacea</name>
    <dbReference type="NCBI Taxonomy" id="115336"/>
    <lineage>
        <taxon>Bacteria</taxon>
        <taxon>Bacillati</taxon>
        <taxon>Actinomycetota</taxon>
        <taxon>Actinomycetes</taxon>
        <taxon>Streptosporangiales</taxon>
        <taxon>Thermomonosporaceae</taxon>
        <taxon>Actinomadura</taxon>
    </lineage>
</organism>
<evidence type="ECO:0000313" key="5">
    <source>
        <dbReference type="Proteomes" id="UP001501231"/>
    </source>
</evidence>
<comment type="pathway">
    <text evidence="1">Metabolic intermediate biosynthesis; chorismate biosynthesis; chorismate from D-erythrose 4-phosphate and phosphoenolpyruvate: step 4/7.</text>
</comment>
<dbReference type="Gene3D" id="3.40.50.10860">
    <property type="entry name" value="Leucine Dehydrogenase, chain A, domain 1"/>
    <property type="match status" value="1"/>
</dbReference>
<dbReference type="RefSeq" id="WP_344597573.1">
    <property type="nucleotide sequence ID" value="NZ_BAAARW010000041.1"/>
</dbReference>
<dbReference type="CDD" id="cd01065">
    <property type="entry name" value="NAD_bind_Shikimate_DH"/>
    <property type="match status" value="1"/>
</dbReference>
<accession>A0ABN3KFK4</accession>
<evidence type="ECO:0000259" key="3">
    <source>
        <dbReference type="Pfam" id="PF08501"/>
    </source>
</evidence>
<keyword evidence="2" id="KW-0057">Aromatic amino acid biosynthesis</keyword>
<dbReference type="PANTHER" id="PTHR21089">
    <property type="entry name" value="SHIKIMATE DEHYDROGENASE"/>
    <property type="match status" value="1"/>
</dbReference>
<dbReference type="Gene3D" id="3.40.50.720">
    <property type="entry name" value="NAD(P)-binding Rossmann-like Domain"/>
    <property type="match status" value="1"/>
</dbReference>
<evidence type="ECO:0000256" key="2">
    <source>
        <dbReference type="ARBA" id="ARBA00023141"/>
    </source>
</evidence>
<dbReference type="EMBL" id="BAAARW010000041">
    <property type="protein sequence ID" value="GAA2455116.1"/>
    <property type="molecule type" value="Genomic_DNA"/>
</dbReference>
<evidence type="ECO:0000256" key="1">
    <source>
        <dbReference type="ARBA" id="ARBA00004871"/>
    </source>
</evidence>
<dbReference type="InterPro" id="IPR046346">
    <property type="entry name" value="Aminoacid_DH-like_N_sf"/>
</dbReference>
<dbReference type="SUPFAM" id="SSF51735">
    <property type="entry name" value="NAD(P)-binding Rossmann-fold domains"/>
    <property type="match status" value="1"/>
</dbReference>
<dbReference type="NCBIfam" id="NF009201">
    <property type="entry name" value="PRK12549.1"/>
    <property type="match status" value="1"/>
</dbReference>
<dbReference type="Proteomes" id="UP001501231">
    <property type="component" value="Unassembled WGS sequence"/>
</dbReference>
<dbReference type="InterPro" id="IPR022893">
    <property type="entry name" value="Shikimate_DH_fam"/>
</dbReference>
<gene>
    <name evidence="4" type="ORF">GCM10010191_87690</name>
</gene>
<name>A0ABN3KFK4_9ACTN</name>
<proteinExistence type="predicted"/>
<sequence>MSRHPAAEVRTMRPCRYGLIGSGIAASLSPPLHEAEGPHHGLDLSYDLIDVEDPGTPADLGRLLGDAESSGFAGLNITHPFKQEVIPHLDRLSPQAADIGAVNTVVFDGGRRIGHNTDATGFAESFRQGLPGAPTRHVVQLGAGGAGAACAYAQLSAGTERLTVADPDTARRTELVRAFAARFGADRITGISPDDLGEALASADGVVNASPVGMRAHPGTPMPVDLLRPGLWLVDIVYMPLDTPLLQAARSRDLRTTGGAGMCVFQAAAAFELITGLPPDTGRMLGHLRSLLAQRRGRIEGDRRCPA</sequence>
<dbReference type="PANTHER" id="PTHR21089:SF1">
    <property type="entry name" value="BIFUNCTIONAL 3-DEHYDROQUINATE DEHYDRATASE_SHIKIMATE DEHYDROGENASE, CHLOROPLASTIC"/>
    <property type="match status" value="1"/>
</dbReference>
<feature type="domain" description="Shikimate dehydrogenase substrate binding N-terminal" evidence="3">
    <location>
        <begin position="19"/>
        <end position="105"/>
    </location>
</feature>
<protein>
    <submittedName>
        <fullName evidence="4">Shikimate dehydrogenase</fullName>
    </submittedName>
</protein>
<dbReference type="InterPro" id="IPR036291">
    <property type="entry name" value="NAD(P)-bd_dom_sf"/>
</dbReference>